<dbReference type="EMBL" id="JH413850">
    <property type="protein sequence ID" value="EHL29028.1"/>
    <property type="molecule type" value="Genomic_DNA"/>
</dbReference>
<dbReference type="Proteomes" id="UP000002770">
    <property type="component" value="Unassembled WGS sequence"/>
</dbReference>
<dbReference type="InterPro" id="IPR036264">
    <property type="entry name" value="Bact_exopeptidase_dim_dom"/>
</dbReference>
<dbReference type="Pfam" id="PF01546">
    <property type="entry name" value="Peptidase_M20"/>
    <property type="match status" value="1"/>
</dbReference>
<dbReference type="GO" id="GO:0046872">
    <property type="term" value="F:metal ion binding"/>
    <property type="evidence" value="ECO:0007669"/>
    <property type="project" value="UniProtKB-KW"/>
</dbReference>
<feature type="active site" description="Proton acceptor" evidence="6">
    <location>
        <position position="122"/>
    </location>
</feature>
<dbReference type="NCBIfam" id="NF005602">
    <property type="entry name" value="PRK07338.1"/>
    <property type="match status" value="1"/>
</dbReference>
<dbReference type="PIRSF" id="PIRSF037238">
    <property type="entry name" value="Carboxypeptidase_G2"/>
    <property type="match status" value="1"/>
</dbReference>
<evidence type="ECO:0000259" key="7">
    <source>
        <dbReference type="Pfam" id="PF07687"/>
    </source>
</evidence>
<keyword evidence="4" id="KW-0862">Zinc</keyword>
<evidence type="ECO:0000256" key="4">
    <source>
        <dbReference type="ARBA" id="ARBA00022833"/>
    </source>
</evidence>
<feature type="domain" description="Peptidase M20 dimerisation" evidence="7">
    <location>
        <begin position="160"/>
        <end position="258"/>
    </location>
</feature>
<dbReference type="PANTHER" id="PTHR43808">
    <property type="entry name" value="ACETYLORNITHINE DEACETYLASE"/>
    <property type="match status" value="1"/>
</dbReference>
<keyword evidence="3" id="KW-0378">Hydrolase</keyword>
<evidence type="ECO:0000256" key="6">
    <source>
        <dbReference type="PIRSR" id="PIRSR037238-1"/>
    </source>
</evidence>
<dbReference type="InterPro" id="IPR050072">
    <property type="entry name" value="Peptidase_M20A"/>
</dbReference>
<name>G9EUM8_9GAMM</name>
<protein>
    <recommendedName>
        <fullName evidence="7">Peptidase M20 dimerisation domain-containing protein</fullName>
    </recommendedName>
</protein>
<dbReference type="Pfam" id="PF07687">
    <property type="entry name" value="M20_dimer"/>
    <property type="match status" value="1"/>
</dbReference>
<evidence type="ECO:0000256" key="5">
    <source>
        <dbReference type="ARBA" id="ARBA00023285"/>
    </source>
</evidence>
<dbReference type="SUPFAM" id="SSF53187">
    <property type="entry name" value="Zn-dependent exopeptidases"/>
    <property type="match status" value="1"/>
</dbReference>
<evidence type="ECO:0000313" key="8">
    <source>
        <dbReference type="EMBL" id="EHL29028.1"/>
    </source>
</evidence>
<accession>G9EUM8</accession>
<evidence type="ECO:0000313" key="9">
    <source>
        <dbReference type="Proteomes" id="UP000002770"/>
    </source>
</evidence>
<dbReference type="eggNOG" id="COG0624">
    <property type="taxonomic scope" value="Bacteria"/>
</dbReference>
<evidence type="ECO:0000256" key="1">
    <source>
        <dbReference type="ARBA" id="ARBA00001947"/>
    </source>
</evidence>
<proteinExistence type="predicted"/>
<evidence type="ECO:0000256" key="2">
    <source>
        <dbReference type="ARBA" id="ARBA00022723"/>
    </source>
</evidence>
<comment type="cofactor">
    <cofactor evidence="1">
        <name>Zn(2+)</name>
        <dbReference type="ChEBI" id="CHEBI:29105"/>
    </cofactor>
</comment>
<dbReference type="PROSITE" id="PS00758">
    <property type="entry name" value="ARGE_DAPE_CPG2_1"/>
    <property type="match status" value="1"/>
</dbReference>
<feature type="active site" evidence="6">
    <location>
        <position position="61"/>
    </location>
</feature>
<evidence type="ECO:0000256" key="3">
    <source>
        <dbReference type="ARBA" id="ARBA00022801"/>
    </source>
</evidence>
<keyword evidence="2" id="KW-0479">Metal-binding</keyword>
<dbReference type="InterPro" id="IPR017150">
    <property type="entry name" value="Pept_M20_glutamate_carboxypep"/>
</dbReference>
<dbReference type="HOGENOM" id="CLU_021802_7_0_6"/>
<dbReference type="Gene3D" id="3.30.70.360">
    <property type="match status" value="1"/>
</dbReference>
<keyword evidence="9" id="KW-1185">Reference proteome</keyword>
<dbReference type="CDD" id="cd03885">
    <property type="entry name" value="M20_CPDG2"/>
    <property type="match status" value="1"/>
</dbReference>
<dbReference type="GO" id="GO:0016787">
    <property type="term" value="F:hydrolase activity"/>
    <property type="evidence" value="ECO:0007669"/>
    <property type="project" value="UniProtKB-KW"/>
</dbReference>
<organism evidence="8 9">
    <name type="scientific">Legionella drancourtii LLAP12</name>
    <dbReference type="NCBI Taxonomy" id="658187"/>
    <lineage>
        <taxon>Bacteria</taxon>
        <taxon>Pseudomonadati</taxon>
        <taxon>Pseudomonadota</taxon>
        <taxon>Gammaproteobacteria</taxon>
        <taxon>Legionellales</taxon>
        <taxon>Legionellaceae</taxon>
        <taxon>Legionella</taxon>
    </lineage>
</organism>
<dbReference type="PANTHER" id="PTHR43808:SF9">
    <property type="entry name" value="BLL0789 PROTEIN"/>
    <property type="match status" value="1"/>
</dbReference>
<dbReference type="InterPro" id="IPR011650">
    <property type="entry name" value="Peptidase_M20_dimer"/>
</dbReference>
<dbReference type="STRING" id="658187.LDG_9026"/>
<gene>
    <name evidence="8" type="ORF">LDG_9026</name>
</gene>
<dbReference type="AlphaFoldDB" id="G9EUM8"/>
<dbReference type="InParanoid" id="G9EUM8"/>
<dbReference type="Gene3D" id="3.40.630.10">
    <property type="entry name" value="Zn peptidases"/>
    <property type="match status" value="1"/>
</dbReference>
<dbReference type="SUPFAM" id="SSF55031">
    <property type="entry name" value="Bacterial exopeptidase dimerisation domain"/>
    <property type="match status" value="1"/>
</dbReference>
<dbReference type="InterPro" id="IPR001261">
    <property type="entry name" value="ArgE/DapE_CS"/>
</dbReference>
<reference evidence="8 9" key="1">
    <citation type="journal article" date="2011" name="BMC Genomics">
        <title>Insight into cross-talk between intra-amoebal pathogens.</title>
        <authorList>
            <person name="Gimenez G."/>
            <person name="Bertelli C."/>
            <person name="Moliner C."/>
            <person name="Robert C."/>
            <person name="Raoult D."/>
            <person name="Fournier P.E."/>
            <person name="Greub G."/>
        </authorList>
    </citation>
    <scope>NUCLEOTIDE SEQUENCE [LARGE SCALE GENOMIC DNA]</scope>
    <source>
        <strain evidence="8 9">LLAP12</strain>
    </source>
</reference>
<dbReference type="InterPro" id="IPR002933">
    <property type="entry name" value="Peptidase_M20"/>
</dbReference>
<sequence>MAKVLHAAYQPLADTIEIKKSQPLSIINMSGDTSVQNCGDALYIRKRPHLKRRILLSGHMDTVYPANSPFQKLTYINDNHINGPGVADMKGGLIVMLHALTAFEQDARAAQLGWDVLINADEEIGSPVSSILFDELAAHYQAALVYEPAMTATGTLAKNRRGSGKLTLIATGKAAHVGRAFSEGRNAICYLAEALCAINELNGKHDGITINVGKIAGGEALNMVPDKAVAKLDVRISQPEDQHWVREEINKIIHHLKRQDYTLTVHGAFGRPVKRVCSGTERLFQRVQLLGKELGLSIDWKDSGGCCDGNNLAQHGLPVLDTLGVRGGNIHSPEEYILLDSLPERAVLSALLLLDLAQGGLEDLKK</sequence>
<keyword evidence="5" id="KW-0170">Cobalt</keyword>